<reference evidence="2" key="2">
    <citation type="submission" date="2022-06" db="UniProtKB">
        <authorList>
            <consortium name="EnsemblMetazoa"/>
        </authorList>
    </citation>
    <scope>IDENTIFICATION</scope>
    <source>
        <strain evidence="2">DF5081</strain>
    </source>
</reference>
<dbReference type="AlphaFoldDB" id="A0A8R1I5K3"/>
<sequence>MISAGPAQVQQYDLVSLAKRGFWLLLAAQHNFSTASAQHQHLMSAQDGTKTLNAIQQARRAASRGIEQTSLGNVSTRGANFATAIFLCRLSNLARKRQFEEAEEDHRNTATEHFEQKSMGADDKTST</sequence>
<dbReference type="EnsemblMetazoa" id="CJA24036.1">
    <property type="protein sequence ID" value="CJA24036.1"/>
    <property type="gene ID" value="WBGene00179608"/>
</dbReference>
<evidence type="ECO:0000313" key="3">
    <source>
        <dbReference type="Proteomes" id="UP000005237"/>
    </source>
</evidence>
<keyword evidence="3" id="KW-1185">Reference proteome</keyword>
<evidence type="ECO:0000313" key="2">
    <source>
        <dbReference type="EnsemblMetazoa" id="CJA24036.1"/>
    </source>
</evidence>
<reference evidence="3" key="1">
    <citation type="submission" date="2010-08" db="EMBL/GenBank/DDBJ databases">
        <authorList>
            <consortium name="Caenorhabditis japonica Sequencing Consortium"/>
            <person name="Wilson R.K."/>
        </authorList>
    </citation>
    <scope>NUCLEOTIDE SEQUENCE [LARGE SCALE GENOMIC DNA]</scope>
    <source>
        <strain evidence="3">DF5081</strain>
    </source>
</reference>
<organism evidence="2 3">
    <name type="scientific">Caenorhabditis japonica</name>
    <dbReference type="NCBI Taxonomy" id="281687"/>
    <lineage>
        <taxon>Eukaryota</taxon>
        <taxon>Metazoa</taxon>
        <taxon>Ecdysozoa</taxon>
        <taxon>Nematoda</taxon>
        <taxon>Chromadorea</taxon>
        <taxon>Rhabditida</taxon>
        <taxon>Rhabditina</taxon>
        <taxon>Rhabditomorpha</taxon>
        <taxon>Rhabditoidea</taxon>
        <taxon>Rhabditidae</taxon>
        <taxon>Peloderinae</taxon>
        <taxon>Caenorhabditis</taxon>
    </lineage>
</organism>
<proteinExistence type="predicted"/>
<name>A0A8R1I5K3_CAEJA</name>
<accession>A0A8R1I5K3</accession>
<protein>
    <submittedName>
        <fullName evidence="2">Uncharacterized protein</fullName>
    </submittedName>
</protein>
<dbReference type="Proteomes" id="UP000005237">
    <property type="component" value="Unassembled WGS sequence"/>
</dbReference>
<feature type="region of interest" description="Disordered" evidence="1">
    <location>
        <begin position="98"/>
        <end position="127"/>
    </location>
</feature>
<evidence type="ECO:0000256" key="1">
    <source>
        <dbReference type="SAM" id="MobiDB-lite"/>
    </source>
</evidence>